<dbReference type="EMBL" id="KN824417">
    <property type="protein sequence ID" value="KIM20629.1"/>
    <property type="molecule type" value="Genomic_DNA"/>
</dbReference>
<accession>A0A0C3AKU3</accession>
<reference evidence="2 3" key="1">
    <citation type="submission" date="2014-04" db="EMBL/GenBank/DDBJ databases">
        <authorList>
            <consortium name="DOE Joint Genome Institute"/>
            <person name="Kuo A."/>
            <person name="Zuccaro A."/>
            <person name="Kohler A."/>
            <person name="Nagy L.G."/>
            <person name="Floudas D."/>
            <person name="Copeland A."/>
            <person name="Barry K.W."/>
            <person name="Cichocki N."/>
            <person name="Veneault-Fourrey C."/>
            <person name="LaButti K."/>
            <person name="Lindquist E.A."/>
            <person name="Lipzen A."/>
            <person name="Lundell T."/>
            <person name="Morin E."/>
            <person name="Murat C."/>
            <person name="Sun H."/>
            <person name="Tunlid A."/>
            <person name="Henrissat B."/>
            <person name="Grigoriev I.V."/>
            <person name="Hibbett D.S."/>
            <person name="Martin F."/>
            <person name="Nordberg H.P."/>
            <person name="Cantor M.N."/>
            <person name="Hua S.X."/>
        </authorList>
    </citation>
    <scope>NUCLEOTIDE SEQUENCE [LARGE SCALE GENOMIC DNA]</scope>
    <source>
        <strain evidence="2 3">MAFF 305830</strain>
    </source>
</reference>
<keyword evidence="3" id="KW-1185">Reference proteome</keyword>
<sequence>MTQSVSSTTSRYTQKNVTIVVVREGNTPSRSGTVTPARARPTTAKPTADNTPSGSTTINTGCTAGVVNTVTVKMSHQFIASAEDLWGWSRTRIEFRCGFGLLHSRHHSWWSIFIVLWNNDRSLPLVGTSKKTVRRWRLWEGPIKWKVRHLLPLSSKYPHPYTTAPCLLLSTKALAL</sequence>
<evidence type="ECO:0000256" key="1">
    <source>
        <dbReference type="SAM" id="MobiDB-lite"/>
    </source>
</evidence>
<gene>
    <name evidence="2" type="ORF">M408DRAFT_333888</name>
</gene>
<dbReference type="AlphaFoldDB" id="A0A0C3AKU3"/>
<organism evidence="2 3">
    <name type="scientific">Serendipita vermifera MAFF 305830</name>
    <dbReference type="NCBI Taxonomy" id="933852"/>
    <lineage>
        <taxon>Eukaryota</taxon>
        <taxon>Fungi</taxon>
        <taxon>Dikarya</taxon>
        <taxon>Basidiomycota</taxon>
        <taxon>Agaricomycotina</taxon>
        <taxon>Agaricomycetes</taxon>
        <taxon>Sebacinales</taxon>
        <taxon>Serendipitaceae</taxon>
        <taxon>Serendipita</taxon>
    </lineage>
</organism>
<protein>
    <submittedName>
        <fullName evidence="2">Uncharacterized protein</fullName>
    </submittedName>
</protein>
<name>A0A0C3AKU3_SERVB</name>
<feature type="region of interest" description="Disordered" evidence="1">
    <location>
        <begin position="23"/>
        <end position="56"/>
    </location>
</feature>
<evidence type="ECO:0000313" key="2">
    <source>
        <dbReference type="EMBL" id="KIM20629.1"/>
    </source>
</evidence>
<feature type="compositionally biased region" description="Low complexity" evidence="1">
    <location>
        <begin position="35"/>
        <end position="48"/>
    </location>
</feature>
<reference evidence="3" key="2">
    <citation type="submission" date="2015-01" db="EMBL/GenBank/DDBJ databases">
        <title>Evolutionary Origins and Diversification of the Mycorrhizal Mutualists.</title>
        <authorList>
            <consortium name="DOE Joint Genome Institute"/>
            <consortium name="Mycorrhizal Genomics Consortium"/>
            <person name="Kohler A."/>
            <person name="Kuo A."/>
            <person name="Nagy L.G."/>
            <person name="Floudas D."/>
            <person name="Copeland A."/>
            <person name="Barry K.W."/>
            <person name="Cichocki N."/>
            <person name="Veneault-Fourrey C."/>
            <person name="LaButti K."/>
            <person name="Lindquist E.A."/>
            <person name="Lipzen A."/>
            <person name="Lundell T."/>
            <person name="Morin E."/>
            <person name="Murat C."/>
            <person name="Riley R."/>
            <person name="Ohm R."/>
            <person name="Sun H."/>
            <person name="Tunlid A."/>
            <person name="Henrissat B."/>
            <person name="Grigoriev I.V."/>
            <person name="Hibbett D.S."/>
            <person name="Martin F."/>
        </authorList>
    </citation>
    <scope>NUCLEOTIDE SEQUENCE [LARGE SCALE GENOMIC DNA]</scope>
    <source>
        <strain evidence="3">MAFF 305830</strain>
    </source>
</reference>
<dbReference type="HOGENOM" id="CLU_1526083_0_0_1"/>
<dbReference type="Proteomes" id="UP000054097">
    <property type="component" value="Unassembled WGS sequence"/>
</dbReference>
<proteinExistence type="predicted"/>
<evidence type="ECO:0000313" key="3">
    <source>
        <dbReference type="Proteomes" id="UP000054097"/>
    </source>
</evidence>